<dbReference type="AlphaFoldDB" id="A0A379JLC8"/>
<gene>
    <name evidence="2" type="ORF">NCTC1934_06770</name>
</gene>
<dbReference type="RefSeq" id="WP_218007411.1">
    <property type="nucleotide sequence ID" value="NZ_UGRY01000007.1"/>
</dbReference>
<dbReference type="InterPro" id="IPR011256">
    <property type="entry name" value="Reg_factor_effector_dom_sf"/>
</dbReference>
<dbReference type="SUPFAM" id="SSF55136">
    <property type="entry name" value="Probable bacterial effector-binding domain"/>
    <property type="match status" value="1"/>
</dbReference>
<dbReference type="Proteomes" id="UP000255467">
    <property type="component" value="Unassembled WGS sequence"/>
</dbReference>
<dbReference type="Pfam" id="PF03625">
    <property type="entry name" value="DUF302"/>
    <property type="match status" value="1"/>
</dbReference>
<evidence type="ECO:0000313" key="3">
    <source>
        <dbReference type="Proteomes" id="UP000255467"/>
    </source>
</evidence>
<protein>
    <submittedName>
        <fullName evidence="2">Transcriptional regulator, effector-binding domain/component</fullName>
    </submittedName>
</protein>
<evidence type="ECO:0000259" key="1">
    <source>
        <dbReference type="SMART" id="SM00871"/>
    </source>
</evidence>
<dbReference type="PANTHER" id="PTHR38342:SF1">
    <property type="entry name" value="SLR5037 PROTEIN"/>
    <property type="match status" value="1"/>
</dbReference>
<feature type="domain" description="AraC effector-binding" evidence="1">
    <location>
        <begin position="3"/>
        <end position="157"/>
    </location>
</feature>
<dbReference type="Pfam" id="PF06445">
    <property type="entry name" value="GyrI-like"/>
    <property type="match status" value="1"/>
</dbReference>
<dbReference type="STRING" id="1406858.GCA_000710895_04145"/>
<dbReference type="EMBL" id="UGRY01000007">
    <property type="protein sequence ID" value="SUD49417.1"/>
    <property type="molecule type" value="Genomic_DNA"/>
</dbReference>
<dbReference type="SUPFAM" id="SSF103247">
    <property type="entry name" value="TT1751-like"/>
    <property type="match status" value="1"/>
</dbReference>
<dbReference type="Gene3D" id="3.30.310.70">
    <property type="entry name" value="TT1751-like domain"/>
    <property type="match status" value="1"/>
</dbReference>
<sequence>MRYPVSICHTPPQTMLCLPREIRADRVGTDIAEGMRELVTTAQRAELTTIGASTITFREPPAADGSTVVDFGVLVEPAPKLGPASGATLLLEPDRMVARICYRGGYRELESVHRSLRAWLRDNGYRAAGPAREAYLVGPDEVSDPRELLTEITIPVVPAPSIALLLDEPFATALDWTRKVLREYDFEVVGELDVRAMLHARPGEPVEDYTILSACHPGLAQRALAADREAGLLLPCTVVVRAVEGGTRVEIADPEVLAAALPLADLLPVAAETRRLLIAALRAARETDQVTTSEVTPR</sequence>
<accession>A0A379JLC8</accession>
<dbReference type="Gene3D" id="3.20.80.10">
    <property type="entry name" value="Regulatory factor, effector binding domain"/>
    <property type="match status" value="1"/>
</dbReference>
<reference evidence="2 3" key="1">
    <citation type="submission" date="2018-06" db="EMBL/GenBank/DDBJ databases">
        <authorList>
            <consortium name="Pathogen Informatics"/>
            <person name="Doyle S."/>
        </authorList>
    </citation>
    <scope>NUCLEOTIDE SEQUENCE [LARGE SCALE GENOMIC DNA]</scope>
    <source>
        <strain evidence="2 3">NCTC1934</strain>
    </source>
</reference>
<dbReference type="PANTHER" id="PTHR38342">
    <property type="entry name" value="SLR5037 PROTEIN"/>
    <property type="match status" value="1"/>
</dbReference>
<keyword evidence="3" id="KW-1185">Reference proteome</keyword>
<name>A0A379JLC8_9NOCA</name>
<organism evidence="2 3">
    <name type="scientific">Nocardia otitidiscaviarum</name>
    <dbReference type="NCBI Taxonomy" id="1823"/>
    <lineage>
        <taxon>Bacteria</taxon>
        <taxon>Bacillati</taxon>
        <taxon>Actinomycetota</taxon>
        <taxon>Actinomycetes</taxon>
        <taxon>Mycobacteriales</taxon>
        <taxon>Nocardiaceae</taxon>
        <taxon>Nocardia</taxon>
    </lineage>
</organism>
<dbReference type="InterPro" id="IPR035923">
    <property type="entry name" value="TT1751-like_sf"/>
</dbReference>
<dbReference type="CDD" id="cd14797">
    <property type="entry name" value="DUF302"/>
    <property type="match status" value="1"/>
</dbReference>
<evidence type="ECO:0000313" key="2">
    <source>
        <dbReference type="EMBL" id="SUD49417.1"/>
    </source>
</evidence>
<dbReference type="InterPro" id="IPR029442">
    <property type="entry name" value="GyrI-like"/>
</dbReference>
<dbReference type="InterPro" id="IPR010499">
    <property type="entry name" value="AraC_E-bd"/>
</dbReference>
<proteinExistence type="predicted"/>
<dbReference type="InterPro" id="IPR005180">
    <property type="entry name" value="DUF302"/>
</dbReference>
<dbReference type="SMART" id="SM00871">
    <property type="entry name" value="AraC_E_bind"/>
    <property type="match status" value="1"/>
</dbReference>